<dbReference type="Proteomes" id="UP000184346">
    <property type="component" value="Unassembled WGS sequence"/>
</dbReference>
<name>A0A1M5DT68_9GAMM</name>
<keyword evidence="2" id="KW-0285">Flavoprotein</keyword>
<dbReference type="GO" id="GO:0005829">
    <property type="term" value="C:cytosol"/>
    <property type="evidence" value="ECO:0007669"/>
    <property type="project" value="TreeGrafter"/>
</dbReference>
<dbReference type="Gene3D" id="3.40.50.360">
    <property type="match status" value="1"/>
</dbReference>
<dbReference type="SUPFAM" id="SSF52218">
    <property type="entry name" value="Flavoproteins"/>
    <property type="match status" value="1"/>
</dbReference>
<keyword evidence="2" id="KW-0288">FMN</keyword>
<evidence type="ECO:0000256" key="2">
    <source>
        <dbReference type="ARBA" id="ARBA00022643"/>
    </source>
</evidence>
<evidence type="ECO:0000256" key="1">
    <source>
        <dbReference type="ARBA" id="ARBA00001917"/>
    </source>
</evidence>
<evidence type="ECO:0000313" key="4">
    <source>
        <dbReference type="EMBL" id="SHF69992.1"/>
    </source>
</evidence>
<dbReference type="AlphaFoldDB" id="A0A1M5DT68"/>
<organism evidence="4 5">
    <name type="scientific">Modicisalibacter ilicicola DSM 19980</name>
    <dbReference type="NCBI Taxonomy" id="1121942"/>
    <lineage>
        <taxon>Bacteria</taxon>
        <taxon>Pseudomonadati</taxon>
        <taxon>Pseudomonadota</taxon>
        <taxon>Gammaproteobacteria</taxon>
        <taxon>Oceanospirillales</taxon>
        <taxon>Halomonadaceae</taxon>
        <taxon>Modicisalibacter</taxon>
    </lineage>
</organism>
<feature type="domain" description="NADPH-dependent FMN reductase-like" evidence="3">
    <location>
        <begin position="6"/>
        <end position="151"/>
    </location>
</feature>
<dbReference type="EMBL" id="FQUJ01000019">
    <property type="protein sequence ID" value="SHF69992.1"/>
    <property type="molecule type" value="Genomic_DNA"/>
</dbReference>
<evidence type="ECO:0000313" key="5">
    <source>
        <dbReference type="Proteomes" id="UP000184346"/>
    </source>
</evidence>
<dbReference type="OrthoDB" id="9812295at2"/>
<dbReference type="InterPro" id="IPR029039">
    <property type="entry name" value="Flavoprotein-like_sf"/>
</dbReference>
<dbReference type="GO" id="GO:0016491">
    <property type="term" value="F:oxidoreductase activity"/>
    <property type="evidence" value="ECO:0007669"/>
    <property type="project" value="InterPro"/>
</dbReference>
<proteinExistence type="predicted"/>
<dbReference type="PANTHER" id="PTHR30543">
    <property type="entry name" value="CHROMATE REDUCTASE"/>
    <property type="match status" value="1"/>
</dbReference>
<sequence length="184" mass="20304">MSQTKRIAVIVGSLRKESFNRKAANGLIALAPDSLELEIVEIGDLPLYNQDFDDDPPEPYSPFRDKIQAADGYIFVTPEHNRSMPAAMKNALDIATRPPSGNVWSGKPGAVISASPSLQGGFGASHHLRQTLVNLNVLCMPQPEVYLSQANELFDDRGQPTERCRGFLQKFLDGYEKWVGKMAD</sequence>
<comment type="cofactor">
    <cofactor evidence="1">
        <name>FMN</name>
        <dbReference type="ChEBI" id="CHEBI:58210"/>
    </cofactor>
</comment>
<protein>
    <submittedName>
        <fullName evidence="4">NAD(P)H-dependent FMN reductase</fullName>
    </submittedName>
</protein>
<evidence type="ECO:0000259" key="3">
    <source>
        <dbReference type="Pfam" id="PF03358"/>
    </source>
</evidence>
<dbReference type="RefSeq" id="WP_072824900.1">
    <property type="nucleotide sequence ID" value="NZ_FQUJ01000019.1"/>
</dbReference>
<dbReference type="InterPro" id="IPR005025">
    <property type="entry name" value="FMN_Rdtase-like_dom"/>
</dbReference>
<gene>
    <name evidence="4" type="ORF">SAMN02745148_03318</name>
</gene>
<dbReference type="InterPro" id="IPR050712">
    <property type="entry name" value="NAD(P)H-dep_reductase"/>
</dbReference>
<dbReference type="STRING" id="1121942.SAMN02745148_03318"/>
<dbReference type="PANTHER" id="PTHR30543:SF21">
    <property type="entry name" value="NAD(P)H-DEPENDENT FMN REDUCTASE LOT6"/>
    <property type="match status" value="1"/>
</dbReference>
<dbReference type="GO" id="GO:0010181">
    <property type="term" value="F:FMN binding"/>
    <property type="evidence" value="ECO:0007669"/>
    <property type="project" value="TreeGrafter"/>
</dbReference>
<accession>A0A1M5DT68</accession>
<keyword evidence="5" id="KW-1185">Reference proteome</keyword>
<reference evidence="4 5" key="1">
    <citation type="submission" date="2016-11" db="EMBL/GenBank/DDBJ databases">
        <authorList>
            <person name="Jaros S."/>
            <person name="Januszkiewicz K."/>
            <person name="Wedrychowicz H."/>
        </authorList>
    </citation>
    <scope>NUCLEOTIDE SEQUENCE [LARGE SCALE GENOMIC DNA]</scope>
    <source>
        <strain evidence="4 5">DSM 19980</strain>
    </source>
</reference>
<dbReference type="Pfam" id="PF03358">
    <property type="entry name" value="FMN_red"/>
    <property type="match status" value="1"/>
</dbReference>